<organism evidence="6 7">
    <name type="scientific">Cellvibrio polysaccharolyticus</name>
    <dbReference type="NCBI Taxonomy" id="2082724"/>
    <lineage>
        <taxon>Bacteria</taxon>
        <taxon>Pseudomonadati</taxon>
        <taxon>Pseudomonadota</taxon>
        <taxon>Gammaproteobacteria</taxon>
        <taxon>Cellvibrionales</taxon>
        <taxon>Cellvibrionaceae</taxon>
        <taxon>Cellvibrio</taxon>
    </lineage>
</organism>
<dbReference type="Pfam" id="PF00990">
    <property type="entry name" value="GGDEF"/>
    <property type="match status" value="1"/>
</dbReference>
<dbReference type="InterPro" id="IPR050469">
    <property type="entry name" value="Diguanylate_Cyclase"/>
</dbReference>
<feature type="transmembrane region" description="Helical" evidence="4">
    <location>
        <begin position="193"/>
        <end position="210"/>
    </location>
</feature>
<dbReference type="FunFam" id="3.30.70.270:FF:000001">
    <property type="entry name" value="Diguanylate cyclase domain protein"/>
    <property type="match status" value="1"/>
</dbReference>
<keyword evidence="4" id="KW-1133">Transmembrane helix</keyword>
<feature type="transmembrane region" description="Helical" evidence="4">
    <location>
        <begin position="63"/>
        <end position="86"/>
    </location>
</feature>
<dbReference type="EMBL" id="PRDL01000001">
    <property type="protein sequence ID" value="MBE8716117.1"/>
    <property type="molecule type" value="Genomic_DNA"/>
</dbReference>
<dbReference type="SMART" id="SM00267">
    <property type="entry name" value="GGDEF"/>
    <property type="match status" value="1"/>
</dbReference>
<feature type="transmembrane region" description="Helical" evidence="4">
    <location>
        <begin position="36"/>
        <end position="57"/>
    </location>
</feature>
<evidence type="ECO:0000256" key="4">
    <source>
        <dbReference type="SAM" id="Phobius"/>
    </source>
</evidence>
<dbReference type="GO" id="GO:0043709">
    <property type="term" value="P:cell adhesion involved in single-species biofilm formation"/>
    <property type="evidence" value="ECO:0007669"/>
    <property type="project" value="TreeGrafter"/>
</dbReference>
<dbReference type="InterPro" id="IPR000160">
    <property type="entry name" value="GGDEF_dom"/>
</dbReference>
<dbReference type="EC" id="2.7.7.65" evidence="2"/>
<proteinExistence type="predicted"/>
<keyword evidence="4" id="KW-0472">Membrane</keyword>
<dbReference type="GO" id="GO:1902201">
    <property type="term" value="P:negative regulation of bacterial-type flagellum-dependent cell motility"/>
    <property type="evidence" value="ECO:0007669"/>
    <property type="project" value="TreeGrafter"/>
</dbReference>
<feature type="domain" description="GGDEF" evidence="5">
    <location>
        <begin position="248"/>
        <end position="382"/>
    </location>
</feature>
<dbReference type="SUPFAM" id="SSF55073">
    <property type="entry name" value="Nucleotide cyclase"/>
    <property type="match status" value="1"/>
</dbReference>
<evidence type="ECO:0000256" key="2">
    <source>
        <dbReference type="ARBA" id="ARBA00012528"/>
    </source>
</evidence>
<dbReference type="CDD" id="cd01949">
    <property type="entry name" value="GGDEF"/>
    <property type="match status" value="1"/>
</dbReference>
<dbReference type="Gene3D" id="3.30.70.270">
    <property type="match status" value="1"/>
</dbReference>
<feature type="transmembrane region" description="Helical" evidence="4">
    <location>
        <begin position="153"/>
        <end position="173"/>
    </location>
</feature>
<evidence type="ECO:0000256" key="3">
    <source>
        <dbReference type="ARBA" id="ARBA00034247"/>
    </source>
</evidence>
<dbReference type="InterPro" id="IPR043128">
    <property type="entry name" value="Rev_trsase/Diguanyl_cyclase"/>
</dbReference>
<evidence type="ECO:0000313" key="7">
    <source>
        <dbReference type="Proteomes" id="UP000652567"/>
    </source>
</evidence>
<dbReference type="Proteomes" id="UP000652567">
    <property type="component" value="Unassembled WGS sequence"/>
</dbReference>
<dbReference type="NCBIfam" id="TIGR00254">
    <property type="entry name" value="GGDEF"/>
    <property type="match status" value="1"/>
</dbReference>
<evidence type="ECO:0000313" key="6">
    <source>
        <dbReference type="EMBL" id="MBE8716117.1"/>
    </source>
</evidence>
<feature type="transmembrane region" description="Helical" evidence="4">
    <location>
        <begin position="98"/>
        <end position="115"/>
    </location>
</feature>
<accession>A0A928V3W0</accession>
<feature type="transmembrane region" description="Helical" evidence="4">
    <location>
        <begin position="6"/>
        <end position="29"/>
    </location>
</feature>
<comment type="cofactor">
    <cofactor evidence="1">
        <name>Mg(2+)</name>
        <dbReference type="ChEBI" id="CHEBI:18420"/>
    </cofactor>
</comment>
<dbReference type="InterPro" id="IPR029787">
    <property type="entry name" value="Nucleotide_cyclase"/>
</dbReference>
<dbReference type="GO" id="GO:0052621">
    <property type="term" value="F:diguanylate cyclase activity"/>
    <property type="evidence" value="ECO:0007669"/>
    <property type="project" value="UniProtKB-EC"/>
</dbReference>
<feature type="transmembrane region" description="Helical" evidence="4">
    <location>
        <begin position="121"/>
        <end position="141"/>
    </location>
</feature>
<dbReference type="PANTHER" id="PTHR45138">
    <property type="entry name" value="REGULATORY COMPONENTS OF SENSORY TRANSDUCTION SYSTEM"/>
    <property type="match status" value="1"/>
</dbReference>
<dbReference type="PANTHER" id="PTHR45138:SF9">
    <property type="entry name" value="DIGUANYLATE CYCLASE DGCM-RELATED"/>
    <property type="match status" value="1"/>
</dbReference>
<gene>
    <name evidence="6" type="ORF">C4F51_02830</name>
</gene>
<keyword evidence="7" id="KW-1185">Reference proteome</keyword>
<comment type="catalytic activity">
    <reaction evidence="3">
        <text>2 GTP = 3',3'-c-di-GMP + 2 diphosphate</text>
        <dbReference type="Rhea" id="RHEA:24898"/>
        <dbReference type="ChEBI" id="CHEBI:33019"/>
        <dbReference type="ChEBI" id="CHEBI:37565"/>
        <dbReference type="ChEBI" id="CHEBI:58805"/>
        <dbReference type="EC" id="2.7.7.65"/>
    </reaction>
</comment>
<evidence type="ECO:0000256" key="1">
    <source>
        <dbReference type="ARBA" id="ARBA00001946"/>
    </source>
</evidence>
<dbReference type="PROSITE" id="PS50887">
    <property type="entry name" value="GGDEF"/>
    <property type="match status" value="1"/>
</dbReference>
<protein>
    <recommendedName>
        <fullName evidence="2">diguanylate cyclase</fullName>
        <ecNumber evidence="2">2.7.7.65</ecNumber>
    </recommendedName>
</protein>
<dbReference type="RefSeq" id="WP_193906969.1">
    <property type="nucleotide sequence ID" value="NZ_PRDL01000001.1"/>
</dbReference>
<name>A0A928V3W0_9GAMM</name>
<sequence>MILFDFSSLLLGISFSGCAMCVVLFTAWLNARSESFLLTWCLGAAQLVIGITLFSFYAAGMNYVWLCFCAFVFLITGMTFIWGAAWQYRQQRSPVKRIIKRAALLLAIFTTPYLFGLSGIGAFLLNMILALLLFASAYEFWHRRHEVFGPIMGIIVLYCMVAITFICCAVMIAIESPLVMTEAPDNWAERLNAVASIMGMTGIGATSLALHQSRLARKHRHEALTDPLTGLVNRRALFAIYGNHDMPLNSALIIFDLDGFKQVNDRYGHDRGDKVLMQFAQVLRENYRTTDTAARLGGEEFVLVMPNSTSLVATRVAERIRKQFGEMEIPLQHNDSFYCTVSAGFALADKEEMTLEHLIREADAALYQAKRSGRNRVLPALSA</sequence>
<reference evidence="6" key="1">
    <citation type="submission" date="2018-07" db="EMBL/GenBank/DDBJ databases">
        <title>Genome assembly of strain Ka43.</title>
        <authorList>
            <person name="Kukolya J."/>
            <person name="Nagy I."/>
            <person name="Horvath B."/>
            <person name="Toth A."/>
        </authorList>
    </citation>
    <scope>NUCLEOTIDE SEQUENCE</scope>
    <source>
        <strain evidence="6">KB43</strain>
    </source>
</reference>
<keyword evidence="4" id="KW-0812">Transmembrane</keyword>
<evidence type="ECO:0000259" key="5">
    <source>
        <dbReference type="PROSITE" id="PS50887"/>
    </source>
</evidence>
<comment type="caution">
    <text evidence="6">The sequence shown here is derived from an EMBL/GenBank/DDBJ whole genome shotgun (WGS) entry which is preliminary data.</text>
</comment>
<dbReference type="GO" id="GO:0005886">
    <property type="term" value="C:plasma membrane"/>
    <property type="evidence" value="ECO:0007669"/>
    <property type="project" value="TreeGrafter"/>
</dbReference>
<dbReference type="AlphaFoldDB" id="A0A928V3W0"/>